<dbReference type="Proteomes" id="UP000221980">
    <property type="component" value="Unassembled WGS sequence"/>
</dbReference>
<keyword evidence="2" id="KW-1185">Reference proteome</keyword>
<comment type="caution">
    <text evidence="1">The sequence shown here is derived from an EMBL/GenBank/DDBJ whole genome shotgun (WGS) entry which is preliminary data.</text>
</comment>
<dbReference type="AlphaFoldDB" id="A0A2D0JUA2"/>
<gene>
    <name evidence="1" type="ORF">Xmir_00769</name>
</gene>
<evidence type="ECO:0000313" key="2">
    <source>
        <dbReference type="Proteomes" id="UP000221980"/>
    </source>
</evidence>
<accession>A0A2D0JUA2</accession>
<dbReference type="EMBL" id="NITZ01000003">
    <property type="protein sequence ID" value="PHM49887.1"/>
    <property type="molecule type" value="Genomic_DNA"/>
</dbReference>
<protein>
    <submittedName>
        <fullName evidence="1">Uncharacterized protein</fullName>
    </submittedName>
</protein>
<evidence type="ECO:0000313" key="1">
    <source>
        <dbReference type="EMBL" id="PHM49887.1"/>
    </source>
</evidence>
<sequence>MIISFRADITLLIVIFSKRHNLQQKFLIATCSLFNKFIMNDFFAFSDKHHVILRAT</sequence>
<reference evidence="1 2" key="1">
    <citation type="journal article" date="2017" name="Nat. Microbiol.">
        <title>Natural product diversity associated with the nematode symbionts Photorhabdus and Xenorhabdus.</title>
        <authorList>
            <person name="Tobias N.J."/>
            <person name="Wolff H."/>
            <person name="Djahanschiri B."/>
            <person name="Grundmann F."/>
            <person name="Kronenwerth M."/>
            <person name="Shi Y.M."/>
            <person name="Simonyi S."/>
            <person name="Grun P."/>
            <person name="Shapiro-Ilan D."/>
            <person name="Pidot S.J."/>
            <person name="Stinear T.P."/>
            <person name="Ebersberger I."/>
            <person name="Bode H.B."/>
        </authorList>
    </citation>
    <scope>NUCLEOTIDE SEQUENCE [LARGE SCALE GENOMIC DNA]</scope>
    <source>
        <strain evidence="1 2">DSM 17902</strain>
    </source>
</reference>
<name>A0A2D0JUA2_9GAMM</name>
<organism evidence="1 2">
    <name type="scientific">Xenorhabdus miraniensis</name>
    <dbReference type="NCBI Taxonomy" id="351674"/>
    <lineage>
        <taxon>Bacteria</taxon>
        <taxon>Pseudomonadati</taxon>
        <taxon>Pseudomonadota</taxon>
        <taxon>Gammaproteobacteria</taxon>
        <taxon>Enterobacterales</taxon>
        <taxon>Morganellaceae</taxon>
        <taxon>Xenorhabdus</taxon>
    </lineage>
</organism>
<proteinExistence type="predicted"/>